<evidence type="ECO:0000256" key="4">
    <source>
        <dbReference type="SAM" id="Phobius"/>
    </source>
</evidence>
<dbReference type="AlphaFoldDB" id="A0A5K7YWS8"/>
<reference evidence="6 7" key="1">
    <citation type="submission" date="2019-11" db="EMBL/GenBank/DDBJ databases">
        <title>Comparative genomics of hydrocarbon-degrading Desulfosarcina strains.</title>
        <authorList>
            <person name="Watanabe M."/>
            <person name="Kojima H."/>
            <person name="Fukui M."/>
        </authorList>
    </citation>
    <scope>NUCLEOTIDE SEQUENCE [LARGE SCALE GENOMIC DNA]</scope>
    <source>
        <strain evidence="6 7">PP31</strain>
    </source>
</reference>
<keyword evidence="7" id="KW-1185">Reference proteome</keyword>
<feature type="transmembrane region" description="Helical" evidence="4">
    <location>
        <begin position="135"/>
        <end position="158"/>
    </location>
</feature>
<dbReference type="OrthoDB" id="9793415at2"/>
<proteinExistence type="predicted"/>
<dbReference type="Gene3D" id="1.20.1250.20">
    <property type="entry name" value="MFS general substrate transporter like domains"/>
    <property type="match status" value="2"/>
</dbReference>
<dbReference type="InterPro" id="IPR011701">
    <property type="entry name" value="MFS"/>
</dbReference>
<name>A0A5K7YWS8_9BACT</name>
<dbReference type="PANTHER" id="PTHR11360">
    <property type="entry name" value="MONOCARBOXYLATE TRANSPORTER"/>
    <property type="match status" value="1"/>
</dbReference>
<feature type="transmembrane region" description="Helical" evidence="4">
    <location>
        <begin position="244"/>
        <end position="262"/>
    </location>
</feature>
<dbReference type="InterPro" id="IPR036259">
    <property type="entry name" value="MFS_trans_sf"/>
</dbReference>
<dbReference type="InterPro" id="IPR020846">
    <property type="entry name" value="MFS_dom"/>
</dbReference>
<evidence type="ECO:0000256" key="1">
    <source>
        <dbReference type="ARBA" id="ARBA00022692"/>
    </source>
</evidence>
<evidence type="ECO:0000256" key="2">
    <source>
        <dbReference type="ARBA" id="ARBA00022989"/>
    </source>
</evidence>
<feature type="transmembrane region" description="Helical" evidence="4">
    <location>
        <begin position="102"/>
        <end position="123"/>
    </location>
</feature>
<protein>
    <submittedName>
        <fullName evidence="6">MFS transporter</fullName>
    </submittedName>
</protein>
<feature type="transmembrane region" description="Helical" evidence="4">
    <location>
        <begin position="51"/>
        <end position="68"/>
    </location>
</feature>
<dbReference type="SUPFAM" id="SSF103473">
    <property type="entry name" value="MFS general substrate transporter"/>
    <property type="match status" value="1"/>
</dbReference>
<accession>A0A5K7YWS8</accession>
<dbReference type="Pfam" id="PF07690">
    <property type="entry name" value="MFS_1"/>
    <property type="match status" value="2"/>
</dbReference>
<feature type="transmembrane region" description="Helical" evidence="4">
    <location>
        <begin position="283"/>
        <end position="299"/>
    </location>
</feature>
<evidence type="ECO:0000259" key="5">
    <source>
        <dbReference type="PROSITE" id="PS50850"/>
    </source>
</evidence>
<feature type="transmembrane region" description="Helical" evidence="4">
    <location>
        <begin position="338"/>
        <end position="360"/>
    </location>
</feature>
<dbReference type="RefSeq" id="WP_155302012.1">
    <property type="nucleotide sequence ID" value="NZ_AP021875.1"/>
</dbReference>
<sequence>MQNGTDRFRVLIACALAVFWPGSFVFGFPGILRQHWQQVFEAGASDVGGTVFFILAGATCFMYVCGLWQEKYGPGRLAAIGSILCGASTIGLRWAASMAEVNLWAFCVGAGSAFIYLPGLTVVQRWFPERRGLVAGLFNMAFGLSAAIMSPVFTLFLARWGYGMLTVAAGTASLTIGLIASRWIGFPAAVLSKQAPMGRSNSIGLGLTVGQALKSRAFWCLWLTWVLAGAAGASMLVLATGFGLARGMGLASAVVLLTAFNLTNGCGRLISGHFSDRFGRSRTMAISFTAAGIAYLIMPHAATPWAWAVMAAVIGFAFGTMFAVSGPLAGDCFGMSHFGAIFGLVFTAYGFVAGPIGPWLSGHLLDRTGGNYVLVFSLLGTMYLLASGLILLVRPWRECRI</sequence>
<keyword evidence="1 4" id="KW-0812">Transmembrane</keyword>
<keyword evidence="2 4" id="KW-1133">Transmembrane helix</keyword>
<feature type="transmembrane region" description="Helical" evidence="4">
    <location>
        <begin position="217"/>
        <end position="238"/>
    </location>
</feature>
<dbReference type="KEGG" id="dwd:DSCW_02620"/>
<gene>
    <name evidence="6" type="ORF">DSCW_02620</name>
</gene>
<feature type="domain" description="Major facilitator superfamily (MFS) profile" evidence="5">
    <location>
        <begin position="203"/>
        <end position="401"/>
    </location>
</feature>
<dbReference type="Proteomes" id="UP000427769">
    <property type="component" value="Chromosome"/>
</dbReference>
<evidence type="ECO:0000256" key="3">
    <source>
        <dbReference type="ARBA" id="ARBA00023136"/>
    </source>
</evidence>
<organism evidence="6 7">
    <name type="scientific">Desulfosarcina widdelii</name>
    <dbReference type="NCBI Taxonomy" id="947919"/>
    <lineage>
        <taxon>Bacteria</taxon>
        <taxon>Pseudomonadati</taxon>
        <taxon>Thermodesulfobacteriota</taxon>
        <taxon>Desulfobacteria</taxon>
        <taxon>Desulfobacterales</taxon>
        <taxon>Desulfosarcinaceae</taxon>
        <taxon>Desulfosarcina</taxon>
    </lineage>
</organism>
<feature type="transmembrane region" description="Helical" evidence="4">
    <location>
        <begin position="372"/>
        <end position="393"/>
    </location>
</feature>
<evidence type="ECO:0000313" key="6">
    <source>
        <dbReference type="EMBL" id="BBO72845.1"/>
    </source>
</evidence>
<keyword evidence="3 4" id="KW-0472">Membrane</keyword>
<dbReference type="GO" id="GO:0022857">
    <property type="term" value="F:transmembrane transporter activity"/>
    <property type="evidence" value="ECO:0007669"/>
    <property type="project" value="InterPro"/>
</dbReference>
<feature type="transmembrane region" description="Helical" evidence="4">
    <location>
        <begin position="164"/>
        <end position="184"/>
    </location>
</feature>
<dbReference type="EMBL" id="AP021875">
    <property type="protein sequence ID" value="BBO72845.1"/>
    <property type="molecule type" value="Genomic_DNA"/>
</dbReference>
<feature type="transmembrane region" description="Helical" evidence="4">
    <location>
        <begin position="77"/>
        <end position="96"/>
    </location>
</feature>
<evidence type="ECO:0000313" key="7">
    <source>
        <dbReference type="Proteomes" id="UP000427769"/>
    </source>
</evidence>
<dbReference type="PROSITE" id="PS50850">
    <property type="entry name" value="MFS"/>
    <property type="match status" value="1"/>
</dbReference>
<feature type="transmembrane region" description="Helical" evidence="4">
    <location>
        <begin position="305"/>
        <end position="326"/>
    </location>
</feature>
<dbReference type="InterPro" id="IPR050327">
    <property type="entry name" value="Proton-linked_MCT"/>
</dbReference>